<protein>
    <submittedName>
        <fullName evidence="1">Uncharacterized protein</fullName>
    </submittedName>
</protein>
<keyword evidence="2" id="KW-1185">Reference proteome</keyword>
<sequence length="95" mass="10776">MVRRIMYKACEIENENRCYGSRKIAHMSVKIDLIVVDDDGGDTDEDGIVQCCLDGSHPYPDPSMVEQLQKTGVCPMCDDDREVYCLKKMENEGIL</sequence>
<evidence type="ECO:0000313" key="1">
    <source>
        <dbReference type="EMBL" id="PRQ38326.1"/>
    </source>
</evidence>
<name>A0A2P6QVY2_ROSCH</name>
<accession>A0A2P6QVY2</accession>
<dbReference type="Proteomes" id="UP000238479">
    <property type="component" value="Chromosome 4"/>
</dbReference>
<gene>
    <name evidence="1" type="ORF">RchiOBHm_Chr4g0412611</name>
</gene>
<organism evidence="1 2">
    <name type="scientific">Rosa chinensis</name>
    <name type="common">China rose</name>
    <dbReference type="NCBI Taxonomy" id="74649"/>
    <lineage>
        <taxon>Eukaryota</taxon>
        <taxon>Viridiplantae</taxon>
        <taxon>Streptophyta</taxon>
        <taxon>Embryophyta</taxon>
        <taxon>Tracheophyta</taxon>
        <taxon>Spermatophyta</taxon>
        <taxon>Magnoliopsida</taxon>
        <taxon>eudicotyledons</taxon>
        <taxon>Gunneridae</taxon>
        <taxon>Pentapetalae</taxon>
        <taxon>rosids</taxon>
        <taxon>fabids</taxon>
        <taxon>Rosales</taxon>
        <taxon>Rosaceae</taxon>
        <taxon>Rosoideae</taxon>
        <taxon>Rosoideae incertae sedis</taxon>
        <taxon>Rosa</taxon>
    </lineage>
</organism>
<dbReference type="AlphaFoldDB" id="A0A2P6QVY2"/>
<dbReference type="EMBL" id="PDCK01000042">
    <property type="protein sequence ID" value="PRQ38326.1"/>
    <property type="molecule type" value="Genomic_DNA"/>
</dbReference>
<dbReference type="Gramene" id="PRQ38326">
    <property type="protein sequence ID" value="PRQ38326"/>
    <property type="gene ID" value="RchiOBHm_Chr4g0412611"/>
</dbReference>
<proteinExistence type="predicted"/>
<reference evidence="1 2" key="1">
    <citation type="journal article" date="2018" name="Nat. Genet.">
        <title>The Rosa genome provides new insights in the design of modern roses.</title>
        <authorList>
            <person name="Bendahmane M."/>
        </authorList>
    </citation>
    <scope>NUCLEOTIDE SEQUENCE [LARGE SCALE GENOMIC DNA]</scope>
    <source>
        <strain evidence="2">cv. Old Blush</strain>
    </source>
</reference>
<evidence type="ECO:0000313" key="2">
    <source>
        <dbReference type="Proteomes" id="UP000238479"/>
    </source>
</evidence>
<comment type="caution">
    <text evidence="1">The sequence shown here is derived from an EMBL/GenBank/DDBJ whole genome shotgun (WGS) entry which is preliminary data.</text>
</comment>